<feature type="compositionally biased region" description="Polar residues" evidence="2">
    <location>
        <begin position="392"/>
        <end position="407"/>
    </location>
</feature>
<proteinExistence type="inferred from homology"/>
<dbReference type="GO" id="GO:0005829">
    <property type="term" value="C:cytosol"/>
    <property type="evidence" value="ECO:0007669"/>
    <property type="project" value="TreeGrafter"/>
</dbReference>
<dbReference type="PANTHER" id="PTHR11787:SF4">
    <property type="entry name" value="CHM, RAB ESCORT PROTEIN 1"/>
    <property type="match status" value="1"/>
</dbReference>
<dbReference type="InterPro" id="IPR018203">
    <property type="entry name" value="GDP_dissociation_inhibitor"/>
</dbReference>
<dbReference type="Proteomes" id="UP000035681">
    <property type="component" value="Unplaced"/>
</dbReference>
<dbReference type="Gene3D" id="3.50.50.60">
    <property type="entry name" value="FAD/NAD(P)-binding domain"/>
    <property type="match status" value="1"/>
</dbReference>
<dbReference type="AlphaFoldDB" id="A0AAF5CZX9"/>
<protein>
    <submittedName>
        <fullName evidence="4">BTB domain-containing protein</fullName>
    </submittedName>
</protein>
<dbReference type="GO" id="GO:0005634">
    <property type="term" value="C:nucleus"/>
    <property type="evidence" value="ECO:0007669"/>
    <property type="project" value="TreeGrafter"/>
</dbReference>
<feature type="compositionally biased region" description="Basic and acidic residues" evidence="2">
    <location>
        <begin position="298"/>
        <end position="316"/>
    </location>
</feature>
<dbReference type="InterPro" id="IPR036188">
    <property type="entry name" value="FAD/NAD-bd_sf"/>
</dbReference>
<keyword evidence="3" id="KW-1185">Reference proteome</keyword>
<feature type="compositionally biased region" description="Polar residues" evidence="2">
    <location>
        <begin position="267"/>
        <end position="277"/>
    </location>
</feature>
<dbReference type="Gene3D" id="3.30.519.10">
    <property type="entry name" value="Guanine Nucleotide Dissociation Inhibitor, domain 2"/>
    <property type="match status" value="1"/>
</dbReference>
<dbReference type="Gene3D" id="1.10.405.10">
    <property type="entry name" value="Guanine Nucleotide Dissociation Inhibitor, domain 1"/>
    <property type="match status" value="1"/>
</dbReference>
<evidence type="ECO:0000313" key="4">
    <source>
        <dbReference type="WBParaSite" id="TCONS_00004666.p1"/>
    </source>
</evidence>
<evidence type="ECO:0000313" key="3">
    <source>
        <dbReference type="Proteomes" id="UP000035681"/>
    </source>
</evidence>
<dbReference type="FunFam" id="1.10.405.10:FF:000003">
    <property type="entry name" value="Rab proteins geranylgeranyltransferase component A"/>
    <property type="match status" value="1"/>
</dbReference>
<name>A0AAF5CZX9_STRER</name>
<reference evidence="4" key="1">
    <citation type="submission" date="2024-02" db="UniProtKB">
        <authorList>
            <consortium name="WormBaseParasite"/>
        </authorList>
    </citation>
    <scope>IDENTIFICATION</scope>
</reference>
<evidence type="ECO:0000256" key="1">
    <source>
        <dbReference type="ARBA" id="ARBA00005593"/>
    </source>
</evidence>
<dbReference type="SUPFAM" id="SSF51905">
    <property type="entry name" value="FAD/NAD(P)-binding domain"/>
    <property type="match status" value="1"/>
</dbReference>
<evidence type="ECO:0000256" key="2">
    <source>
        <dbReference type="SAM" id="MobiDB-lite"/>
    </source>
</evidence>
<dbReference type="GO" id="GO:0007264">
    <property type="term" value="P:small GTPase-mediated signal transduction"/>
    <property type="evidence" value="ECO:0007669"/>
    <property type="project" value="InterPro"/>
</dbReference>
<dbReference type="GO" id="GO:0005092">
    <property type="term" value="F:GDP-dissociation inhibitor activity"/>
    <property type="evidence" value="ECO:0007669"/>
    <property type="project" value="InterPro"/>
</dbReference>
<dbReference type="GO" id="GO:0005968">
    <property type="term" value="C:Rab-protein geranylgeranyltransferase complex"/>
    <property type="evidence" value="ECO:0007669"/>
    <property type="project" value="TreeGrafter"/>
</dbReference>
<sequence>ENIILILILLVTKKIKYNFKLLYCDYNYLTIMVFSIKINNSEDGKVCIDGKKANAKAFSDYIKESYEKPVVSPGYKIIIYHYGNPYTIDGNLLASKSEFVLSLIKLFKSPLQLDFSDCSRNGIERVINFLKTGDDNFDPLELSSVYDVVVKLDIKDLRMALKRRIDNAIVGLNVEKQLRRIQSRSRSRVQNKKKSLNDYKKCFDEVYELLKAIDKFNGFIQAVPVDEEPRRGRSTKRGTDKEKRISLTRSTGNKRGKSTDKSIPRYFNSNKRGLSNTSRKDRSVSRQHKNNSSINKDISQEKYRQPSKVEKKKNIPRDLSQLSGNGKRNVMKEESKKGPKSKRRNRNKGKKSQGKLINDLSPYKKEVIDNGIITITPYFNQNNIIRNEESIPPSSFTTDSSENSTALSIEDDGKKNSKKNRYFNNSQDKNYSYECRDGPNPRNNIYKTIILLITMDHKLPDAVDVVILGTGLPETMLAAVCSKNGLSVLTLDRNSFYGSSWASFNFENLRKWLILEDDKVPSKDIDISLEEGESYIPLTNKYIKDGINNVSLDIIEKDEENETINLEKLQKDSRKFSIDLCSKLLLSDGEMVNTLCESEVSKYVEFVNAERLLCLKEVINKDTKSYKEYITKVPCSKADVFKTNAITMLEKRILMKFLTEVLNWHFHKEEHEWKDILDSNFDELLSKQKIEGKLREYIMDLIAILRKSNKTNDCLEAISRFLVSIGKYGNSPFLYPSYGVGELPQGFSRLSAVYGGIFCLDNRIDGFIIKDNKVAFVVTDGEKIKCKTVICNGSYIPDMYFNKDNIEETIERIIIISDKSITEPEEEGSESKVGIINLAPINNGVKCCLIETGYHGQTAPKGYYVSHITSDKFSTNFVNESLDKLYIDSDESKQSNIIMKLQFSIVKLDKLINFDELPTNIYVTPTTDSELDFRNIILKCNSLSQNILDEK</sequence>
<feature type="compositionally biased region" description="Basic and acidic residues" evidence="2">
    <location>
        <begin position="227"/>
        <end position="245"/>
    </location>
</feature>
<dbReference type="GO" id="GO:0016192">
    <property type="term" value="P:vesicle-mediated transport"/>
    <property type="evidence" value="ECO:0007669"/>
    <property type="project" value="TreeGrafter"/>
</dbReference>
<accession>A0AAF5CZX9</accession>
<dbReference type="Pfam" id="PF00996">
    <property type="entry name" value="GDI"/>
    <property type="match status" value="2"/>
</dbReference>
<feature type="region of interest" description="Disordered" evidence="2">
    <location>
        <begin position="227"/>
        <end position="358"/>
    </location>
</feature>
<organism evidence="3 4">
    <name type="scientific">Strongyloides stercoralis</name>
    <name type="common">Threadworm</name>
    <dbReference type="NCBI Taxonomy" id="6248"/>
    <lineage>
        <taxon>Eukaryota</taxon>
        <taxon>Metazoa</taxon>
        <taxon>Ecdysozoa</taxon>
        <taxon>Nematoda</taxon>
        <taxon>Chromadorea</taxon>
        <taxon>Rhabditida</taxon>
        <taxon>Tylenchina</taxon>
        <taxon>Panagrolaimomorpha</taxon>
        <taxon>Strongyloidoidea</taxon>
        <taxon>Strongyloididae</taxon>
        <taxon>Strongyloides</taxon>
    </lineage>
</organism>
<dbReference type="PANTHER" id="PTHR11787">
    <property type="entry name" value="RAB GDP-DISSOCIATION INHIBITOR"/>
    <property type="match status" value="1"/>
</dbReference>
<feature type="region of interest" description="Disordered" evidence="2">
    <location>
        <begin position="390"/>
        <end position="430"/>
    </location>
</feature>
<comment type="similarity">
    <text evidence="1">Belongs to the Rab GDI family.</text>
</comment>
<feature type="compositionally biased region" description="Basic residues" evidence="2">
    <location>
        <begin position="338"/>
        <end position="353"/>
    </location>
</feature>
<dbReference type="PRINTS" id="PR00891">
    <property type="entry name" value="RABGDIREP"/>
</dbReference>
<dbReference type="WBParaSite" id="TCONS_00004666.p1">
    <property type="protein sequence ID" value="TCONS_00004666.p1"/>
    <property type="gene ID" value="XLOC_002468"/>
</dbReference>